<gene>
    <name evidence="1" type="ORF">EVAR_87245_1</name>
</gene>
<dbReference type="Proteomes" id="UP000299102">
    <property type="component" value="Unassembled WGS sequence"/>
</dbReference>
<keyword evidence="2" id="KW-1185">Reference proteome</keyword>
<name>A0A4C1YL50_EUMVA</name>
<reference evidence="1 2" key="1">
    <citation type="journal article" date="2019" name="Commun. Biol.">
        <title>The bagworm genome reveals a unique fibroin gene that provides high tensile strength.</title>
        <authorList>
            <person name="Kono N."/>
            <person name="Nakamura H."/>
            <person name="Ohtoshi R."/>
            <person name="Tomita M."/>
            <person name="Numata K."/>
            <person name="Arakawa K."/>
        </authorList>
    </citation>
    <scope>NUCLEOTIDE SEQUENCE [LARGE SCALE GENOMIC DNA]</scope>
</reference>
<organism evidence="1 2">
    <name type="scientific">Eumeta variegata</name>
    <name type="common">Bagworm moth</name>
    <name type="synonym">Eumeta japonica</name>
    <dbReference type="NCBI Taxonomy" id="151549"/>
    <lineage>
        <taxon>Eukaryota</taxon>
        <taxon>Metazoa</taxon>
        <taxon>Ecdysozoa</taxon>
        <taxon>Arthropoda</taxon>
        <taxon>Hexapoda</taxon>
        <taxon>Insecta</taxon>
        <taxon>Pterygota</taxon>
        <taxon>Neoptera</taxon>
        <taxon>Endopterygota</taxon>
        <taxon>Lepidoptera</taxon>
        <taxon>Glossata</taxon>
        <taxon>Ditrysia</taxon>
        <taxon>Tineoidea</taxon>
        <taxon>Psychidae</taxon>
        <taxon>Oiketicinae</taxon>
        <taxon>Eumeta</taxon>
    </lineage>
</organism>
<accession>A0A4C1YL50</accession>
<dbReference type="AlphaFoldDB" id="A0A4C1YL50"/>
<dbReference type="EMBL" id="BGZK01001307">
    <property type="protein sequence ID" value="GBP76858.1"/>
    <property type="molecule type" value="Genomic_DNA"/>
</dbReference>
<sequence>MFIVHVRICSPCVPAESGGRGSSGGAWARTSERRRPHKLGVRSFASPLCYCLTLYHGLTSLTSRRVWPLSPPRWLDADWALLMISVTNGANSLTCPPSDNKKGFGPAQLGVPFTRSADYALGVLWTNVFINLTANRRRRRGVGCRVSGDAPATGRPDALVLGCYFENY</sequence>
<evidence type="ECO:0000313" key="1">
    <source>
        <dbReference type="EMBL" id="GBP76858.1"/>
    </source>
</evidence>
<protein>
    <submittedName>
        <fullName evidence="1">Uncharacterized protein</fullName>
    </submittedName>
</protein>
<proteinExistence type="predicted"/>
<comment type="caution">
    <text evidence="1">The sequence shown here is derived from an EMBL/GenBank/DDBJ whole genome shotgun (WGS) entry which is preliminary data.</text>
</comment>
<evidence type="ECO:0000313" key="2">
    <source>
        <dbReference type="Proteomes" id="UP000299102"/>
    </source>
</evidence>